<evidence type="ECO:0008006" key="4">
    <source>
        <dbReference type="Google" id="ProtNLM"/>
    </source>
</evidence>
<evidence type="ECO:0000256" key="1">
    <source>
        <dbReference type="SAM" id="SignalP"/>
    </source>
</evidence>
<organism evidence="2 3">
    <name type="scientific">Monilinia fructicola</name>
    <name type="common">Brown rot fungus</name>
    <name type="synonym">Ciboria fructicola</name>
    <dbReference type="NCBI Taxonomy" id="38448"/>
    <lineage>
        <taxon>Eukaryota</taxon>
        <taxon>Fungi</taxon>
        <taxon>Dikarya</taxon>
        <taxon>Ascomycota</taxon>
        <taxon>Pezizomycotina</taxon>
        <taxon>Leotiomycetes</taxon>
        <taxon>Helotiales</taxon>
        <taxon>Sclerotiniaceae</taxon>
        <taxon>Monilinia</taxon>
    </lineage>
</organism>
<name>A0A5M9K3I8_MONFR</name>
<sequence>MKLSSILTTMGLLSMAQSLDLSGYSQQAGVDAGFKAYLRELYLSTEDPAITTAFSNFFVPNGQLIVRGIVATGSKEIIALKQRLLPTAGNKHWNHRPNVTSVYSESSTQKVFTVLGVIESTYDGGNCSQAYYSTRFTVNKDASGKLALKPMLGISSSMTITSSSHLCRQPTSLAEPDNCHLL</sequence>
<proteinExistence type="predicted"/>
<feature type="chain" id="PRO_5024421201" description="SnoaL-like domain-containing protein" evidence="1">
    <location>
        <begin position="19"/>
        <end position="182"/>
    </location>
</feature>
<feature type="signal peptide" evidence="1">
    <location>
        <begin position="1"/>
        <end position="18"/>
    </location>
</feature>
<protein>
    <recommendedName>
        <fullName evidence="4">SnoaL-like domain-containing protein</fullName>
    </recommendedName>
</protein>
<evidence type="ECO:0000313" key="3">
    <source>
        <dbReference type="Proteomes" id="UP000322873"/>
    </source>
</evidence>
<dbReference type="Proteomes" id="UP000322873">
    <property type="component" value="Unassembled WGS sequence"/>
</dbReference>
<dbReference type="PANTHER" id="PTHR39401">
    <property type="entry name" value="SNOAL-LIKE DOMAIN-CONTAINING PROTEIN"/>
    <property type="match status" value="1"/>
</dbReference>
<gene>
    <name evidence="2" type="ORF">EYC84_006291</name>
</gene>
<dbReference type="AlphaFoldDB" id="A0A5M9K3I8"/>
<accession>A0A5M9K3I8</accession>
<dbReference type="EMBL" id="VICG01000001">
    <property type="protein sequence ID" value="KAA8576131.1"/>
    <property type="molecule type" value="Genomic_DNA"/>
</dbReference>
<keyword evidence="1" id="KW-0732">Signal</keyword>
<evidence type="ECO:0000313" key="2">
    <source>
        <dbReference type="EMBL" id="KAA8576131.1"/>
    </source>
</evidence>
<dbReference type="VEuPathDB" id="FungiDB:MFRU_009g00790"/>
<comment type="caution">
    <text evidence="2">The sequence shown here is derived from an EMBL/GenBank/DDBJ whole genome shotgun (WGS) entry which is preliminary data.</text>
</comment>
<dbReference type="PANTHER" id="PTHR39401:SF1">
    <property type="entry name" value="SNOAL-LIKE DOMAIN-CONTAINING PROTEIN"/>
    <property type="match status" value="1"/>
</dbReference>
<keyword evidence="3" id="KW-1185">Reference proteome</keyword>
<reference evidence="2 3" key="1">
    <citation type="submission" date="2019-06" db="EMBL/GenBank/DDBJ databases">
        <title>Genome Sequence of the Brown Rot Fungal Pathogen Monilinia fructicola.</title>
        <authorList>
            <person name="De Miccolis Angelini R.M."/>
            <person name="Landi L."/>
            <person name="Abate D."/>
            <person name="Pollastro S."/>
            <person name="Romanazzi G."/>
            <person name="Faretra F."/>
        </authorList>
    </citation>
    <scope>NUCLEOTIDE SEQUENCE [LARGE SCALE GENOMIC DNA]</scope>
    <source>
        <strain evidence="2 3">Mfrc123</strain>
    </source>
</reference>